<dbReference type="EMBL" id="FNSD01000001">
    <property type="protein sequence ID" value="SEB96139.1"/>
    <property type="molecule type" value="Genomic_DNA"/>
</dbReference>
<organism evidence="2 3">
    <name type="scientific">Terriglobus roseus</name>
    <dbReference type="NCBI Taxonomy" id="392734"/>
    <lineage>
        <taxon>Bacteria</taxon>
        <taxon>Pseudomonadati</taxon>
        <taxon>Acidobacteriota</taxon>
        <taxon>Terriglobia</taxon>
        <taxon>Terriglobales</taxon>
        <taxon>Acidobacteriaceae</taxon>
        <taxon>Terriglobus</taxon>
    </lineage>
</organism>
<name>A0A1H4NLP0_9BACT</name>
<comment type="cofactor">
    <cofactor evidence="1">
        <name>a divalent metal cation</name>
        <dbReference type="ChEBI" id="CHEBI:60240"/>
    </cofactor>
</comment>
<evidence type="ECO:0000256" key="1">
    <source>
        <dbReference type="HAMAP-Rule" id="MF_02243"/>
    </source>
</evidence>
<feature type="binding site" evidence="1">
    <location>
        <position position="217"/>
    </location>
    <ligand>
        <name>a divalent metal cation</name>
        <dbReference type="ChEBI" id="CHEBI:60240"/>
    </ligand>
</feature>
<reference evidence="2 3" key="1">
    <citation type="submission" date="2016-10" db="EMBL/GenBank/DDBJ databases">
        <authorList>
            <person name="de Groot N.N."/>
        </authorList>
    </citation>
    <scope>NUCLEOTIDE SEQUENCE [LARGE SCALE GENOMIC DNA]</scope>
    <source>
        <strain evidence="2 3">AB35.6</strain>
    </source>
</reference>
<evidence type="ECO:0000313" key="2">
    <source>
        <dbReference type="EMBL" id="SEB96139.1"/>
    </source>
</evidence>
<keyword evidence="1" id="KW-0413">Isomerase</keyword>
<dbReference type="GO" id="GO:0016856">
    <property type="term" value="F:racemase and epimerase activity, acting on hydroxy acids and derivatives"/>
    <property type="evidence" value="ECO:0007669"/>
    <property type="project" value="UniProtKB-UniRule"/>
</dbReference>
<dbReference type="Pfam" id="PF16257">
    <property type="entry name" value="UxaE"/>
    <property type="match status" value="1"/>
</dbReference>
<dbReference type="HAMAP" id="MF_02243">
    <property type="entry name" value="UxaE"/>
    <property type="match status" value="1"/>
</dbReference>
<keyword evidence="1" id="KW-0479">Metal-binding</keyword>
<dbReference type="GO" id="GO:0046872">
    <property type="term" value="F:metal ion binding"/>
    <property type="evidence" value="ECO:0007669"/>
    <property type="project" value="UniProtKB-UniRule"/>
</dbReference>
<feature type="active site" description="Proton acceptor" evidence="1">
    <location>
        <position position="78"/>
    </location>
</feature>
<sequence length="415" mass="45447">MQLPKFSLGMGDRFAHQAKAQLQACILGAEAGADVAPVWNKSNREHLIIGSEPSGTRSAADAAVKELGWTKPYFLDADHINLKTYERFVAPCDFFTIDVADNIGQKSDDAEIAKFVARHPELIGEITIPGIDKPFSLDKAFVEKTAKQFLAAVQHAAEIYKAVVDKKGNEDFVAEISMDETDAPQTPPELLIILAAIADEKLPIQTIAPKFTGRFNKGVDYVGDVPQFDKEFREDLATIAYAIDKYGLPANLKLSVHSGSDKFSIYQSIREALKDTGAGVHVKTAGTTWLEELIGLAEAGGDALALAKEVYAEAFAHSEELCAPYATVIDIKTANLPSPETVNGWTSEQYVRALRHDENDEQYNPDLRQLLHVGFKVAAKMGARYTDALEANEAVVARNVTTNLFDRHIKPIFIG</sequence>
<comment type="function">
    <text evidence="1">Catalyzes the epimerization of D-tagaturonate (D-TagA) to D-fructuronate (D-FruA).</text>
</comment>
<accession>A0A1H4NLP0</accession>
<comment type="similarity">
    <text evidence="1">Belongs to the UxaE family.</text>
</comment>
<dbReference type="OrthoDB" id="9797992at2"/>
<feature type="binding site" evidence="1">
    <location>
        <position position="257"/>
    </location>
    <ligand>
        <name>a divalent metal cation</name>
        <dbReference type="ChEBI" id="CHEBI:60240"/>
    </ligand>
</feature>
<evidence type="ECO:0000313" key="3">
    <source>
        <dbReference type="Proteomes" id="UP000182409"/>
    </source>
</evidence>
<dbReference type="Proteomes" id="UP000182409">
    <property type="component" value="Unassembled WGS sequence"/>
</dbReference>
<proteinExistence type="inferred from homology"/>
<comment type="catalytic activity">
    <reaction evidence="1">
        <text>keto-D-tagaturonate = keto-D-fructuronate</text>
        <dbReference type="Rhea" id="RHEA:51656"/>
        <dbReference type="ChEBI" id="CHEBI:17886"/>
        <dbReference type="ChEBI" id="CHEBI:59881"/>
        <dbReference type="EC" id="5.1.2.7"/>
    </reaction>
</comment>
<dbReference type="EC" id="5.1.2.7" evidence="1"/>
<feature type="binding site" evidence="1">
    <location>
        <position position="79"/>
    </location>
    <ligand>
        <name>a divalent metal cation</name>
        <dbReference type="ChEBI" id="CHEBI:60240"/>
    </ligand>
</feature>
<dbReference type="RefSeq" id="WP_074655952.1">
    <property type="nucleotide sequence ID" value="NZ_FNSD01000001.1"/>
</dbReference>
<feature type="active site" description="Proton donor" evidence="1">
    <location>
        <position position="175"/>
    </location>
</feature>
<dbReference type="AlphaFoldDB" id="A0A1H4NLP0"/>
<protein>
    <recommendedName>
        <fullName evidence="1">Tagaturonate/fructuronate epimerase</fullName>
        <shortName evidence="1">D-TagA/D-FruA epimerase</shortName>
        <ecNumber evidence="1">5.1.2.7</ecNumber>
    </recommendedName>
</protein>
<dbReference type="InterPro" id="IPR032586">
    <property type="entry name" value="UxaE"/>
</dbReference>
<gene>
    <name evidence="1" type="primary">uxaE</name>
    <name evidence="2" type="ORF">SAMN05443244_2290</name>
</gene>